<dbReference type="EMBL" id="PDUD01000024">
    <property type="protein sequence ID" value="PHN04886.1"/>
    <property type="molecule type" value="Genomic_DNA"/>
</dbReference>
<keyword evidence="2" id="KW-1185">Reference proteome</keyword>
<dbReference type="AlphaFoldDB" id="A0A2D0N932"/>
<dbReference type="NCBIfam" id="TIGR04131">
    <property type="entry name" value="Bac_Flav_CTERM"/>
    <property type="match status" value="1"/>
</dbReference>
<dbReference type="InterPro" id="IPR026341">
    <property type="entry name" value="T9SS_type_B"/>
</dbReference>
<accession>A0A2D0N932</accession>
<reference evidence="1 2" key="1">
    <citation type="submission" date="2017-10" db="EMBL/GenBank/DDBJ databases">
        <title>The draft genome sequence of Lewinella nigricans NBRC 102662.</title>
        <authorList>
            <person name="Wang K."/>
        </authorList>
    </citation>
    <scope>NUCLEOTIDE SEQUENCE [LARGE SCALE GENOMIC DNA]</scope>
    <source>
        <strain evidence="1 2">NBRC 102662</strain>
    </source>
</reference>
<protein>
    <recommendedName>
        <fullName evidence="3">Gliding motility-associated C-terminal domain-containing protein</fullName>
    </recommendedName>
</protein>
<comment type="caution">
    <text evidence="1">The sequence shown here is derived from an EMBL/GenBank/DDBJ whole genome shotgun (WGS) entry which is preliminary data.</text>
</comment>
<proteinExistence type="predicted"/>
<name>A0A2D0N932_FLAN2</name>
<evidence type="ECO:0000313" key="2">
    <source>
        <dbReference type="Proteomes" id="UP000223913"/>
    </source>
</evidence>
<gene>
    <name evidence="1" type="ORF">CRP01_20480</name>
</gene>
<dbReference type="Proteomes" id="UP000223913">
    <property type="component" value="Unassembled WGS sequence"/>
</dbReference>
<evidence type="ECO:0000313" key="1">
    <source>
        <dbReference type="EMBL" id="PHN04886.1"/>
    </source>
</evidence>
<evidence type="ECO:0008006" key="3">
    <source>
        <dbReference type="Google" id="ProtNLM"/>
    </source>
</evidence>
<organism evidence="1 2">
    <name type="scientific">Flavilitoribacter nigricans (strain ATCC 23147 / DSM 23189 / NBRC 102662 / NCIMB 1420 / SS-2)</name>
    <name type="common">Lewinella nigricans</name>
    <dbReference type="NCBI Taxonomy" id="1122177"/>
    <lineage>
        <taxon>Bacteria</taxon>
        <taxon>Pseudomonadati</taxon>
        <taxon>Bacteroidota</taxon>
        <taxon>Saprospiria</taxon>
        <taxon>Saprospirales</taxon>
        <taxon>Lewinellaceae</taxon>
        <taxon>Flavilitoribacter</taxon>
    </lineage>
</organism>
<dbReference type="OrthoDB" id="1489185at2"/>
<sequence>MNREFRITEWNQRMFRLVLSIVLTMLGIGYQSLIGQTGIRLDECDVPYVDPQEAGDDNGQNRDTLYYETYFAEPNQVRSFFIDINAFGGQQTDRVKAYVILPDSTRKEIGGLEFGNCVDCVEGFALMDQNELLVTGVSDEATMNMWLQSLNQPDYQLPGNLQTLVGVGRISGVLPACAIGLFVEYSVYSNPNNASTEFATYIHCPEIIGDCAPELSRQIVCQQDSLYLTAAIDPNCIIPGAAVRWTDRNGWSADGLTASRQLSGHLGWYYFEVEDECCTLVDSILVEIPPFAMAGADQSLCAGEALSLSGSGGMQPYWEFKGNSLPEGPMWQVPSVSMSDNGQYVYHAFDADGCEDTDTLMVSVNEPLAPVLAGTSPCFGDTLFLSLDNPANFSAFTWMHPNGTVLSPPFVTDFQADDTGNYTFTATDINDCPVEAEVAISGAPLPAFDYEIEPNCDSTRIYLFPDIYQYAWSTGDTGAVLASATGGDFQLSITDAVGCQTTTPISLPAPEGPAFDVVLDQAACPGEGANVRIEMANPDLPVIFSLDAGQTYSLSPEFTGLAPGIYGLQVQDDLGCIQTQRLIIPAPDTMGVRLPVERLDVRPNTPISLQAETVGNIVAYQWVPEIIDSGGPNTDFVATQDMDIRLVVEDDQGCRAVAGLPLTIVLGDIYVPDVFSPNDDGVNDGFTFFSDLGSGEQILFLRIFDRNGGLLFSTEEQPLNEERLGWDGRQNGRELPEGVYVYHGAILYGNGYIRHLKGDVTLVR</sequence>
<dbReference type="Pfam" id="PF13585">
    <property type="entry name" value="CHU_C"/>
    <property type="match status" value="1"/>
</dbReference>